<dbReference type="Proteomes" id="UP001287286">
    <property type="component" value="Unassembled WGS sequence"/>
</dbReference>
<comment type="caution">
    <text evidence="1">The sequence shown here is derived from an EMBL/GenBank/DDBJ whole genome shotgun (WGS) entry which is preliminary data.</text>
</comment>
<name>A0ABR0CGI5_PURLI</name>
<organism evidence="1 2">
    <name type="scientific">Purpureocillium lilacinum</name>
    <name type="common">Paecilomyces lilacinus</name>
    <dbReference type="NCBI Taxonomy" id="33203"/>
    <lineage>
        <taxon>Eukaryota</taxon>
        <taxon>Fungi</taxon>
        <taxon>Dikarya</taxon>
        <taxon>Ascomycota</taxon>
        <taxon>Pezizomycotina</taxon>
        <taxon>Sordariomycetes</taxon>
        <taxon>Hypocreomycetidae</taxon>
        <taxon>Hypocreales</taxon>
        <taxon>Ophiocordycipitaceae</taxon>
        <taxon>Purpureocillium</taxon>
    </lineage>
</organism>
<protein>
    <submittedName>
        <fullName evidence="1">Uncharacterized protein</fullName>
    </submittedName>
</protein>
<reference evidence="1 2" key="1">
    <citation type="journal article" date="2024" name="Microbiol. Resour. Announc.">
        <title>Genome annotations for the ascomycete fungi Trichoderma harzianum, Trichoderma aggressivum, and Purpureocillium lilacinum.</title>
        <authorList>
            <person name="Beijen E.P.W."/>
            <person name="Ohm R.A."/>
        </authorList>
    </citation>
    <scope>NUCLEOTIDE SEQUENCE [LARGE SCALE GENOMIC DNA]</scope>
    <source>
        <strain evidence="1 2">CBS 150709</strain>
    </source>
</reference>
<sequence length="182" mass="19350">MDKRGDDGWMDGRGSCAVLDPAVGEASAAADDGMDGYQIRWLAARECELRAAACLTGRSRGFSTGCFFVRNDQERNAAAAGWWMDGFLCIMSPSTASHYSGHSLPPSSTLLSVQTKRPCQPASTIVHQTTKNGAGRTRGLAATKRSHAATACLDDSSVHRDPGLLDKLHVSPIVSAPHHQPS</sequence>
<evidence type="ECO:0000313" key="1">
    <source>
        <dbReference type="EMBL" id="KAK4095357.1"/>
    </source>
</evidence>
<proteinExistence type="predicted"/>
<accession>A0ABR0CGI5</accession>
<evidence type="ECO:0000313" key="2">
    <source>
        <dbReference type="Proteomes" id="UP001287286"/>
    </source>
</evidence>
<keyword evidence="2" id="KW-1185">Reference proteome</keyword>
<gene>
    <name evidence="1" type="ORF">Purlil1_153</name>
</gene>
<dbReference type="EMBL" id="JAWRVI010000001">
    <property type="protein sequence ID" value="KAK4095357.1"/>
    <property type="molecule type" value="Genomic_DNA"/>
</dbReference>